<dbReference type="RefSeq" id="WP_120183045.1">
    <property type="nucleotide sequence ID" value="NZ_MBTA01000029.1"/>
</dbReference>
<dbReference type="OrthoDB" id="9804872at2"/>
<dbReference type="InterPro" id="IPR002931">
    <property type="entry name" value="Transglutaminase-like"/>
</dbReference>
<dbReference type="Gene3D" id="3.10.620.30">
    <property type="match status" value="1"/>
</dbReference>
<feature type="signal peptide" evidence="1">
    <location>
        <begin position="1"/>
        <end position="19"/>
    </location>
</feature>
<evidence type="ECO:0000256" key="1">
    <source>
        <dbReference type="SAM" id="SignalP"/>
    </source>
</evidence>
<dbReference type="InterPro" id="IPR038765">
    <property type="entry name" value="Papain-like_cys_pep_sf"/>
</dbReference>
<dbReference type="PANTHER" id="PTHR33490">
    <property type="entry name" value="BLR5614 PROTEIN-RELATED"/>
    <property type="match status" value="1"/>
</dbReference>
<feature type="domain" description="Transglutaminase-like" evidence="2">
    <location>
        <begin position="178"/>
        <end position="239"/>
    </location>
</feature>
<evidence type="ECO:0000313" key="4">
    <source>
        <dbReference type="Proteomes" id="UP000283433"/>
    </source>
</evidence>
<dbReference type="PANTHER" id="PTHR33490:SF6">
    <property type="entry name" value="SLL1049 PROTEIN"/>
    <property type="match status" value="1"/>
</dbReference>
<dbReference type="Pfam" id="PF01841">
    <property type="entry name" value="Transglut_core"/>
    <property type="match status" value="1"/>
</dbReference>
<evidence type="ECO:0000259" key="2">
    <source>
        <dbReference type="SMART" id="SM00460"/>
    </source>
</evidence>
<name>A0A419S267_9SPHI</name>
<reference evidence="3 4" key="1">
    <citation type="submission" date="2016-07" db="EMBL/GenBank/DDBJ databases">
        <title>Genome of Pelobium manganitolerans.</title>
        <authorList>
            <person name="Wu S."/>
            <person name="Wang G."/>
        </authorList>
    </citation>
    <scope>NUCLEOTIDE SEQUENCE [LARGE SCALE GENOMIC DNA]</scope>
    <source>
        <strain evidence="3 4">YS-25</strain>
    </source>
</reference>
<keyword evidence="4" id="KW-1185">Reference proteome</keyword>
<keyword evidence="1" id="KW-0732">Signal</keyword>
<evidence type="ECO:0000313" key="3">
    <source>
        <dbReference type="EMBL" id="RKD12818.1"/>
    </source>
</evidence>
<sequence>MKKVCFILIVLLAQFRLFAQDSLDYQVVHYFDLKCGPDTKKILFKVLVPADMPHRQRVLEMTCSAQPLRIFNDGANSYAEFELLNPAEKTSLTISYKTRIWKNDYASVAKKGTRFTQMYAPEDLLPEKYIEADNPAIMQKAKSLASRDTTKMLKNIYEYVAKWISYKETPFTYGALKAFENRWGDCTEFASLFVALCRANGIPARVISGLTTDFGNTPFHNWAEVYMHKYGWVAFDPTVGNEATFKEMKNKYIYLSNQQNDKNLNHHYFYAYKTWGDHVQAKSSVKMYLIKYPYKLSAKQP</sequence>
<protein>
    <recommendedName>
        <fullName evidence="2">Transglutaminase-like domain-containing protein</fullName>
    </recommendedName>
</protein>
<comment type="caution">
    <text evidence="3">The sequence shown here is derived from an EMBL/GenBank/DDBJ whole genome shotgun (WGS) entry which is preliminary data.</text>
</comment>
<feature type="chain" id="PRO_5019322765" description="Transglutaminase-like domain-containing protein" evidence="1">
    <location>
        <begin position="20"/>
        <end position="301"/>
    </location>
</feature>
<dbReference type="SMART" id="SM00460">
    <property type="entry name" value="TGc"/>
    <property type="match status" value="1"/>
</dbReference>
<gene>
    <name evidence="3" type="ORF">BCY91_11265</name>
</gene>
<proteinExistence type="predicted"/>
<dbReference type="AlphaFoldDB" id="A0A419S267"/>
<dbReference type="SUPFAM" id="SSF54001">
    <property type="entry name" value="Cysteine proteinases"/>
    <property type="match status" value="1"/>
</dbReference>
<organism evidence="3 4">
    <name type="scientific">Pelobium manganitolerans</name>
    <dbReference type="NCBI Taxonomy" id="1842495"/>
    <lineage>
        <taxon>Bacteria</taxon>
        <taxon>Pseudomonadati</taxon>
        <taxon>Bacteroidota</taxon>
        <taxon>Sphingobacteriia</taxon>
        <taxon>Sphingobacteriales</taxon>
        <taxon>Sphingobacteriaceae</taxon>
        <taxon>Pelobium</taxon>
    </lineage>
</organism>
<accession>A0A419S267</accession>
<dbReference type="Proteomes" id="UP000283433">
    <property type="component" value="Unassembled WGS sequence"/>
</dbReference>
<dbReference type="EMBL" id="MBTA01000029">
    <property type="protein sequence ID" value="RKD12818.1"/>
    <property type="molecule type" value="Genomic_DNA"/>
</dbReference>